<evidence type="ECO:0000259" key="3">
    <source>
        <dbReference type="PROSITE" id="PS50878"/>
    </source>
</evidence>
<evidence type="ECO:0000256" key="1">
    <source>
        <dbReference type="ARBA" id="ARBA00023172"/>
    </source>
</evidence>
<proteinExistence type="predicted"/>
<feature type="compositionally biased region" description="Basic and acidic residues" evidence="2">
    <location>
        <begin position="70"/>
        <end position="84"/>
    </location>
</feature>
<dbReference type="RefSeq" id="XP_011076961.1">
    <property type="nucleotide sequence ID" value="XM_011078659.1"/>
</dbReference>
<dbReference type="Proteomes" id="UP000504604">
    <property type="component" value="Linkage group LG4"/>
</dbReference>
<evidence type="ECO:0000313" key="7">
    <source>
        <dbReference type="RefSeq" id="XP_011076961.1"/>
    </source>
</evidence>
<dbReference type="InParanoid" id="A0A6I9T0W6"/>
<feature type="compositionally biased region" description="Basic and acidic residues" evidence="2">
    <location>
        <begin position="105"/>
        <end position="116"/>
    </location>
</feature>
<feature type="domain" description="Integrase catalytic" evidence="5">
    <location>
        <begin position="1488"/>
        <end position="1646"/>
    </location>
</feature>
<dbReference type="InterPro" id="IPR005162">
    <property type="entry name" value="Retrotrans_gag_dom"/>
</dbReference>
<gene>
    <name evidence="7" type="primary">LOC105161084</name>
</gene>
<dbReference type="GeneID" id="105161084"/>
<feature type="region of interest" description="Disordered" evidence="2">
    <location>
        <begin position="321"/>
        <end position="357"/>
    </location>
</feature>
<dbReference type="InterPro" id="IPR002156">
    <property type="entry name" value="RNaseH_domain"/>
</dbReference>
<evidence type="ECO:0000256" key="2">
    <source>
        <dbReference type="SAM" id="MobiDB-lite"/>
    </source>
</evidence>
<dbReference type="Pfam" id="PF13456">
    <property type="entry name" value="RVT_3"/>
    <property type="match status" value="1"/>
</dbReference>
<dbReference type="InterPro" id="IPR001584">
    <property type="entry name" value="Integrase_cat-core"/>
</dbReference>
<dbReference type="SUPFAM" id="SSF53098">
    <property type="entry name" value="Ribonuclease H-like"/>
    <property type="match status" value="2"/>
</dbReference>
<dbReference type="CDD" id="cd01647">
    <property type="entry name" value="RT_LTR"/>
    <property type="match status" value="1"/>
</dbReference>
<evidence type="ECO:0000313" key="6">
    <source>
        <dbReference type="Proteomes" id="UP000504604"/>
    </source>
</evidence>
<dbReference type="InterPro" id="IPR043502">
    <property type="entry name" value="DNA/RNA_pol_sf"/>
</dbReference>
<dbReference type="Gene3D" id="3.30.420.10">
    <property type="entry name" value="Ribonuclease H-like superfamily/Ribonuclease H"/>
    <property type="match status" value="2"/>
</dbReference>
<feature type="region of interest" description="Disordered" evidence="2">
    <location>
        <begin position="1"/>
        <end position="28"/>
    </location>
</feature>
<dbReference type="GO" id="GO:0004523">
    <property type="term" value="F:RNA-DNA hybrid ribonuclease activity"/>
    <property type="evidence" value="ECO:0007669"/>
    <property type="project" value="InterPro"/>
</dbReference>
<accession>A0A6I9T0W6</accession>
<dbReference type="PANTHER" id="PTHR48475">
    <property type="entry name" value="RIBONUCLEASE H"/>
    <property type="match status" value="1"/>
</dbReference>
<dbReference type="InterPro" id="IPR036397">
    <property type="entry name" value="RNaseH_sf"/>
</dbReference>
<feature type="region of interest" description="Disordered" evidence="2">
    <location>
        <begin position="435"/>
        <end position="479"/>
    </location>
</feature>
<dbReference type="Gene3D" id="3.10.10.10">
    <property type="entry name" value="HIV Type 1 Reverse Transcriptase, subunit A, domain 1"/>
    <property type="match status" value="1"/>
</dbReference>
<organism evidence="6 7">
    <name type="scientific">Sesamum indicum</name>
    <name type="common">Oriental sesame</name>
    <name type="synonym">Sesamum orientale</name>
    <dbReference type="NCBI Taxonomy" id="4182"/>
    <lineage>
        <taxon>Eukaryota</taxon>
        <taxon>Viridiplantae</taxon>
        <taxon>Streptophyta</taxon>
        <taxon>Embryophyta</taxon>
        <taxon>Tracheophyta</taxon>
        <taxon>Spermatophyta</taxon>
        <taxon>Magnoliopsida</taxon>
        <taxon>eudicotyledons</taxon>
        <taxon>Gunneridae</taxon>
        <taxon>Pentapetalae</taxon>
        <taxon>asterids</taxon>
        <taxon>lamiids</taxon>
        <taxon>Lamiales</taxon>
        <taxon>Pedaliaceae</taxon>
        <taxon>Sesamum</taxon>
    </lineage>
</organism>
<reference evidence="7" key="1">
    <citation type="submission" date="2025-08" db="UniProtKB">
        <authorList>
            <consortium name="RefSeq"/>
        </authorList>
    </citation>
    <scope>IDENTIFICATION</scope>
</reference>
<name>A0A6I9T0W6_SESIN</name>
<feature type="region of interest" description="Disordered" evidence="2">
    <location>
        <begin position="70"/>
        <end position="116"/>
    </location>
</feature>
<keyword evidence="1" id="KW-0233">DNA recombination</keyword>
<dbReference type="CDD" id="cd00303">
    <property type="entry name" value="retropepsin_like"/>
    <property type="match status" value="1"/>
</dbReference>
<keyword evidence="6" id="KW-1185">Reference proteome</keyword>
<dbReference type="PROSITE" id="PS50879">
    <property type="entry name" value="RNASE_H_1"/>
    <property type="match status" value="1"/>
</dbReference>
<dbReference type="GO" id="GO:0006310">
    <property type="term" value="P:DNA recombination"/>
    <property type="evidence" value="ECO:0007669"/>
    <property type="project" value="UniProtKB-KW"/>
</dbReference>
<feature type="domain" description="Reverse transcriptase" evidence="3">
    <location>
        <begin position="799"/>
        <end position="978"/>
    </location>
</feature>
<dbReference type="SUPFAM" id="SSF50630">
    <property type="entry name" value="Acid proteases"/>
    <property type="match status" value="1"/>
</dbReference>
<dbReference type="GO" id="GO:0015074">
    <property type="term" value="P:DNA integration"/>
    <property type="evidence" value="ECO:0007669"/>
    <property type="project" value="InterPro"/>
</dbReference>
<dbReference type="Gene3D" id="2.40.70.10">
    <property type="entry name" value="Acid Proteases"/>
    <property type="match status" value="1"/>
</dbReference>
<dbReference type="Gene3D" id="3.30.70.270">
    <property type="match status" value="2"/>
</dbReference>
<dbReference type="Pfam" id="PF17919">
    <property type="entry name" value="RT_RNaseH_2"/>
    <property type="match status" value="1"/>
</dbReference>
<feature type="domain" description="RNase H type-1" evidence="4">
    <location>
        <begin position="1203"/>
        <end position="1332"/>
    </location>
</feature>
<dbReference type="PROSITE" id="PS50994">
    <property type="entry name" value="INTEGRASE"/>
    <property type="match status" value="1"/>
</dbReference>
<dbReference type="CDD" id="cd09279">
    <property type="entry name" value="RNase_HI_like"/>
    <property type="match status" value="1"/>
</dbReference>
<dbReference type="InterPro" id="IPR012337">
    <property type="entry name" value="RNaseH-like_sf"/>
</dbReference>
<dbReference type="PROSITE" id="PS50878">
    <property type="entry name" value="RT_POL"/>
    <property type="match status" value="1"/>
</dbReference>
<dbReference type="InterPro" id="IPR000477">
    <property type="entry name" value="RT_dom"/>
</dbReference>
<dbReference type="OrthoDB" id="1715826at2759"/>
<feature type="compositionally biased region" description="Basic and acidic residues" evidence="2">
    <location>
        <begin position="453"/>
        <end position="468"/>
    </location>
</feature>
<evidence type="ECO:0000259" key="4">
    <source>
        <dbReference type="PROSITE" id="PS50879"/>
    </source>
</evidence>
<dbReference type="Pfam" id="PF00078">
    <property type="entry name" value="RVT_1"/>
    <property type="match status" value="1"/>
</dbReference>
<dbReference type="Pfam" id="PF17921">
    <property type="entry name" value="Integrase_H2C2"/>
    <property type="match status" value="1"/>
</dbReference>
<dbReference type="GO" id="GO:0003676">
    <property type="term" value="F:nucleic acid binding"/>
    <property type="evidence" value="ECO:0007669"/>
    <property type="project" value="InterPro"/>
</dbReference>
<dbReference type="InterPro" id="IPR041588">
    <property type="entry name" value="Integrase_H2C2"/>
</dbReference>
<protein>
    <submittedName>
        <fullName evidence="7">Uncharacterized protein LOC105161084</fullName>
    </submittedName>
</protein>
<dbReference type="Pfam" id="PF03732">
    <property type="entry name" value="Retrotrans_gag"/>
    <property type="match status" value="1"/>
</dbReference>
<dbReference type="Pfam" id="PF00665">
    <property type="entry name" value="rve"/>
    <property type="match status" value="1"/>
</dbReference>
<dbReference type="KEGG" id="sind:105161084"/>
<dbReference type="PANTHER" id="PTHR48475:SF2">
    <property type="entry name" value="RIBONUCLEASE H"/>
    <property type="match status" value="1"/>
</dbReference>
<evidence type="ECO:0000259" key="5">
    <source>
        <dbReference type="PROSITE" id="PS50994"/>
    </source>
</evidence>
<dbReference type="InterPro" id="IPR043128">
    <property type="entry name" value="Rev_trsase/Diguanyl_cyclase"/>
</dbReference>
<dbReference type="InterPro" id="IPR021109">
    <property type="entry name" value="Peptidase_aspartic_dom_sf"/>
</dbReference>
<dbReference type="SUPFAM" id="SSF56672">
    <property type="entry name" value="DNA/RNA polymerases"/>
    <property type="match status" value="1"/>
</dbReference>
<dbReference type="Gene3D" id="1.10.340.70">
    <property type="match status" value="1"/>
</dbReference>
<sequence>MPPRKKHPGEGNAAEEETPRRGAGATIQITQDELQRMIDEASRKAIVEYERRTATPLVKETARRQLFENVEPIRESRVQGEHEHRSKRPASSDAGSSSHGRAKRREPVISRAEVESVGKQIHSLNKQIDELKKRGEIVAQNKNSPFCNEILVQTVEPGFRVPDLRRYDGMRDPQEHVAAFEMVMNLYGQSAPIMAKLFATTLTGKAQEWFTNLPRGSVESYEQLVQKFNFHFASKKKQKRSATHLFNIRQREDETLKGFMGRFNNETLEVQELRIDMLVSILIHGLRKGSFASALARDPPCDVEQLMAIAQKYIDEEEMNAMKDSERREREYVPRRPHEGRGGGNDKPKMEKRKEPKYVPKYHNYTPLAMSREKALMMVENADVLKWPRHTRYTPTKKMSNKYCRFHRERGHSTEECYQLKDEIERLVRQGHFRDRVPPNCKIGGGRRRSRSRSPDRDRNPGPSRTDKPPMGGNNAPTKGVIYTIAGGSTAGDSGRTRKRCARTAGSMRQKEFVMKVEGEEAISFNSSDRLEDGGENDPMVIKLDIANFTVHKVLIDSGSSADIIFKNVVDRMGLENARLEPVKTPLVGFGGSEVASLGTIELPVSMGEEPKRKTLMVKFLVVDTPFTYNVILGRPGLNSFRAVISTYHMKMKFPTEYGIGEVSCNQKEARKCYNLSIKGEPRSKKQKVREDAEPRPYEAEHLKPSKEYKAIQLATEDPSKTTRIGSSLNEGEMAMIDFLRKNADMFAWSPSDFTGIDPEVIVHRLNVDPTARPVQQRKRNFSKEKNDAIRQEVEKLLKAGYISEIQYTSWLSNVVLVPKSSGKWRMCVDFTDLNKACPKDPYPLPRIDTMVDSTAGFELFSMMDAYQGYHQIQLAEEDRDKTSFVTDKGIYCYNMMPFGLKNAGATYQRLVNKMFGDLLGRTMEVYVDDMLVKSKRSQDHIEDLSQAFSIMRSHGMKLNPDKCTFGVTGGKFLGYMISERGIEANPEKIQAIMGLRSPSSIKDMQKLTGKIASLGRFISRSADRSLPFFKALRKPKSFAWTQECEQALQELKEYLTKPPLLANPKEGEILFLYLGVSENAVSSVLIREEANNQNPVYYVSKMLQGAELRYSEMEKLALALVVTARKLRPYFQSHKIVVLTNHPLKHVMSRPEASGRLIKWAVELGQHDIEYQPRTAQKAQVLADFITELSSDPKEPEAPDHTCSKWMLHVDGSSNANNGGAGILIQGPKGIEIEVAARLSFPVTNNEAEYEALVLGLELAYEAGARDLEVFTDSQLIAMQIEGAYETRERTMTRYKEIAQQWMAKFNGCTVSQVPRAENDKADALSKFGAAMDEIRDRKITAIVRDRSVLASVTEIQVVSEGESWMTEIIRYLGEGILPNDPQAAKRVKFRATRFTMLDGQLYKRTADGPLLKCLEGERALYVMREIHEGSCGNHSGARSLAQKVMRQGFFWPTLVEDSKNLVRKCESCQKYASLIHQPATPMEPIKIACPFDQWGIDIVGPFPPAQAQKKFIIVAVEYFSKWVEAEAVAKISEREVINFIWKNIICRFGIPRILISDNGTQFQGRKITEWCKELKIAQHFTAVANPQANGQTEVTNRTILQHLKTRLESRGSWVDELPGVLWAYRTTPRTATGETPFCLVYGTEAIIPAEIGEESQRVMQYEPETNQAERSFDLTVIEEKREAAYARILHHKGLMMKSHDRRIRPRQLQVGDLVLKKVEASKHVGKLEPPWEGPYKVTEIRKKGTYRLQDMQGRDLPRPWNIQNLKKFYT</sequence>
<dbReference type="InterPro" id="IPR041577">
    <property type="entry name" value="RT_RNaseH_2"/>
</dbReference>